<comment type="similarity">
    <text evidence="1">Belongs to the TPP enzyme family.</text>
</comment>
<dbReference type="GO" id="GO:0009099">
    <property type="term" value="P:L-valine biosynthetic process"/>
    <property type="evidence" value="ECO:0007669"/>
    <property type="project" value="TreeGrafter"/>
</dbReference>
<accession>A0AAN9R0C7</accession>
<dbReference type="GO" id="GO:0003984">
    <property type="term" value="F:acetolactate synthase activity"/>
    <property type="evidence" value="ECO:0007669"/>
    <property type="project" value="TreeGrafter"/>
</dbReference>
<gene>
    <name evidence="3" type="ORF">VNO80_20007</name>
</gene>
<name>A0AAN9R0C7_PHACN</name>
<dbReference type="InterPro" id="IPR045229">
    <property type="entry name" value="TPP_enz"/>
</dbReference>
<dbReference type="GO" id="GO:0009097">
    <property type="term" value="P:isoleucine biosynthetic process"/>
    <property type="evidence" value="ECO:0007669"/>
    <property type="project" value="TreeGrafter"/>
</dbReference>
<evidence type="ECO:0000313" key="4">
    <source>
        <dbReference type="Proteomes" id="UP001374584"/>
    </source>
</evidence>
<keyword evidence="4" id="KW-1185">Reference proteome</keyword>
<evidence type="ECO:0000256" key="1">
    <source>
        <dbReference type="ARBA" id="ARBA00007812"/>
    </source>
</evidence>
<evidence type="ECO:0000259" key="2">
    <source>
        <dbReference type="Pfam" id="PF02775"/>
    </source>
</evidence>
<dbReference type="AlphaFoldDB" id="A0AAN9R0C7"/>
<sequence length="229" mass="24831">MRLREVGGSVLQGQGHTYLGDPSGENEIFPNMLKFADACGIPAIRVRKKEELKAAIQKMLDTPGPYLLEVIVPHQEHVLPMIPSNGSLEDVITEGDGRTRVGPMEAWFLGAEAVMDEDDFKQDISVVNKCLSLHELRVSATLKVTSVGVTLASYASATCSTGETSVYDDWKQNLQGLLNGAEDGFDSRFLDQIGGVGQMLVNFDAVLMPSVPLVFCAEEVCELVACRAI</sequence>
<dbReference type="EMBL" id="JAYMYR010000007">
    <property type="protein sequence ID" value="KAK7354542.1"/>
    <property type="molecule type" value="Genomic_DNA"/>
</dbReference>
<dbReference type="Proteomes" id="UP001374584">
    <property type="component" value="Unassembled WGS sequence"/>
</dbReference>
<evidence type="ECO:0000313" key="3">
    <source>
        <dbReference type="EMBL" id="KAK7354542.1"/>
    </source>
</evidence>
<proteinExistence type="inferred from homology"/>
<dbReference type="PANTHER" id="PTHR18968">
    <property type="entry name" value="THIAMINE PYROPHOSPHATE ENZYMES"/>
    <property type="match status" value="1"/>
</dbReference>
<feature type="domain" description="Thiamine pyrophosphate enzyme TPP-binding" evidence="2">
    <location>
        <begin position="14"/>
        <end position="70"/>
    </location>
</feature>
<dbReference type="PANTHER" id="PTHR18968:SF13">
    <property type="entry name" value="ACETOLACTATE SYNTHASE CATALYTIC SUBUNIT, MITOCHONDRIAL"/>
    <property type="match status" value="1"/>
</dbReference>
<dbReference type="InterPro" id="IPR029061">
    <property type="entry name" value="THDP-binding"/>
</dbReference>
<dbReference type="InterPro" id="IPR011766">
    <property type="entry name" value="TPP_enzyme_TPP-bd"/>
</dbReference>
<dbReference type="SUPFAM" id="SSF52518">
    <property type="entry name" value="Thiamin diphosphate-binding fold (THDP-binding)"/>
    <property type="match status" value="1"/>
</dbReference>
<dbReference type="Gene3D" id="3.40.50.970">
    <property type="match status" value="1"/>
</dbReference>
<organism evidence="3 4">
    <name type="scientific">Phaseolus coccineus</name>
    <name type="common">Scarlet runner bean</name>
    <name type="synonym">Phaseolus multiflorus</name>
    <dbReference type="NCBI Taxonomy" id="3886"/>
    <lineage>
        <taxon>Eukaryota</taxon>
        <taxon>Viridiplantae</taxon>
        <taxon>Streptophyta</taxon>
        <taxon>Embryophyta</taxon>
        <taxon>Tracheophyta</taxon>
        <taxon>Spermatophyta</taxon>
        <taxon>Magnoliopsida</taxon>
        <taxon>eudicotyledons</taxon>
        <taxon>Gunneridae</taxon>
        <taxon>Pentapetalae</taxon>
        <taxon>rosids</taxon>
        <taxon>fabids</taxon>
        <taxon>Fabales</taxon>
        <taxon>Fabaceae</taxon>
        <taxon>Papilionoideae</taxon>
        <taxon>50 kb inversion clade</taxon>
        <taxon>NPAAA clade</taxon>
        <taxon>indigoferoid/millettioid clade</taxon>
        <taxon>Phaseoleae</taxon>
        <taxon>Phaseolus</taxon>
    </lineage>
</organism>
<reference evidence="3 4" key="1">
    <citation type="submission" date="2024-01" db="EMBL/GenBank/DDBJ databases">
        <title>The genomes of 5 underutilized Papilionoideae crops provide insights into root nodulation and disease resistanc.</title>
        <authorList>
            <person name="Jiang F."/>
        </authorList>
    </citation>
    <scope>NUCLEOTIDE SEQUENCE [LARGE SCALE GENOMIC DNA]</scope>
    <source>
        <strain evidence="3">JINMINGXINNONG_FW02</strain>
        <tissue evidence="3">Leaves</tissue>
    </source>
</reference>
<dbReference type="Pfam" id="PF02775">
    <property type="entry name" value="TPP_enzyme_C"/>
    <property type="match status" value="1"/>
</dbReference>
<dbReference type="GO" id="GO:0030976">
    <property type="term" value="F:thiamine pyrophosphate binding"/>
    <property type="evidence" value="ECO:0007669"/>
    <property type="project" value="InterPro"/>
</dbReference>
<protein>
    <recommendedName>
        <fullName evidence="2">Thiamine pyrophosphate enzyme TPP-binding domain-containing protein</fullName>
    </recommendedName>
</protein>
<dbReference type="GO" id="GO:0050660">
    <property type="term" value="F:flavin adenine dinucleotide binding"/>
    <property type="evidence" value="ECO:0007669"/>
    <property type="project" value="TreeGrafter"/>
</dbReference>
<dbReference type="GO" id="GO:0005948">
    <property type="term" value="C:acetolactate synthase complex"/>
    <property type="evidence" value="ECO:0007669"/>
    <property type="project" value="TreeGrafter"/>
</dbReference>
<comment type="caution">
    <text evidence="3">The sequence shown here is derived from an EMBL/GenBank/DDBJ whole genome shotgun (WGS) entry which is preliminary data.</text>
</comment>